<dbReference type="eggNOG" id="ENOG502SBTI">
    <property type="taxonomic scope" value="Eukaryota"/>
</dbReference>
<protein>
    <recommendedName>
        <fullName evidence="2">feruloyl esterase</fullName>
        <ecNumber evidence="2">3.1.1.73</ecNumber>
    </recommendedName>
</protein>
<dbReference type="PANTHER" id="PTHR38050">
    <property type="match status" value="1"/>
</dbReference>
<sequence>MLGLKTYWLQNECHAIVSEKDIGNFGATELAIQPRKNGSVPKLPKPLALDNATPVKLHVQRRLRSCGFYLVCLQLRLSPSPPRKYKVLGRQNISTHALPKTMLLTFAFLFTLIEASAMPSEVSPALPAGCYKPLPQGQFAGGVSTIHVTSDGERRTFLLSIPPEYHSDTPAAAVLSYHGGGRNAEDQLKLDQLTNPEFNSAAFVIYPQGIDVRRCISFHPAASIRYEKNADKHKETWQGVPGATSDDILFTSDILDYVQYRYCIDPTRISATGKSDGGGFCNLLACDPRLSSRVAAFAPVSGAFYIHSRPCRPQTVEFSCRSSRADVPFLEFHGGKDKVISYKGGSRKKECLPSIPHFIQQWASLDGLGIDNTTTRVSQNTVLYTFGHGSKAGLVEHVYDSAIGHDWPSTVPNIDNQNPGHHVASFNATPMILDFFAKHPLSLGLGQPPERRVQTRKTLMSSGAEDEKLYHQRVLRE</sequence>
<evidence type="ECO:0000256" key="9">
    <source>
        <dbReference type="ARBA" id="ARBA00034075"/>
    </source>
</evidence>
<comment type="subcellular location">
    <subcellularLocation>
        <location evidence="1">Secreted</location>
    </subcellularLocation>
</comment>
<dbReference type="InParanoid" id="E9EHL3"/>
<organism evidence="11">
    <name type="scientific">Metarhizium acridum (strain CQMa 102)</name>
    <dbReference type="NCBI Taxonomy" id="655827"/>
    <lineage>
        <taxon>Eukaryota</taxon>
        <taxon>Fungi</taxon>
        <taxon>Dikarya</taxon>
        <taxon>Ascomycota</taxon>
        <taxon>Pezizomycotina</taxon>
        <taxon>Sordariomycetes</taxon>
        <taxon>Hypocreomycetidae</taxon>
        <taxon>Hypocreales</taxon>
        <taxon>Clavicipitaceae</taxon>
        <taxon>Metarhizium</taxon>
    </lineage>
</organism>
<keyword evidence="11" id="KW-1185">Reference proteome</keyword>
<dbReference type="GO" id="GO:0030600">
    <property type="term" value="F:feruloyl esterase activity"/>
    <property type="evidence" value="ECO:0007669"/>
    <property type="project" value="UniProtKB-EC"/>
</dbReference>
<keyword evidence="8" id="KW-0624">Polysaccharide degradation</keyword>
<evidence type="ECO:0000313" key="10">
    <source>
        <dbReference type="EMBL" id="EFY84612.1"/>
    </source>
</evidence>
<dbReference type="Proteomes" id="UP000002499">
    <property type="component" value="Unassembled WGS sequence"/>
</dbReference>
<dbReference type="GO" id="GO:0005576">
    <property type="term" value="C:extracellular region"/>
    <property type="evidence" value="ECO:0007669"/>
    <property type="project" value="UniProtKB-SubCell"/>
</dbReference>
<keyword evidence="5" id="KW-0732">Signal</keyword>
<dbReference type="OMA" id="ITHANHE"/>
<evidence type="ECO:0000256" key="3">
    <source>
        <dbReference type="ARBA" id="ARBA00022525"/>
    </source>
</evidence>
<gene>
    <name evidence="10" type="ORF">MAC_09361</name>
</gene>
<evidence type="ECO:0000256" key="8">
    <source>
        <dbReference type="ARBA" id="ARBA00023326"/>
    </source>
</evidence>
<evidence type="ECO:0000256" key="2">
    <source>
        <dbReference type="ARBA" id="ARBA00013091"/>
    </source>
</evidence>
<dbReference type="EMBL" id="GL698615">
    <property type="protein sequence ID" value="EFY84612.1"/>
    <property type="molecule type" value="Genomic_DNA"/>
</dbReference>
<dbReference type="InterPro" id="IPR029058">
    <property type="entry name" value="AB_hydrolase_fold"/>
</dbReference>
<evidence type="ECO:0000256" key="4">
    <source>
        <dbReference type="ARBA" id="ARBA00022651"/>
    </source>
</evidence>
<evidence type="ECO:0000256" key="1">
    <source>
        <dbReference type="ARBA" id="ARBA00004613"/>
    </source>
</evidence>
<keyword evidence="6" id="KW-0378">Hydrolase</keyword>
<name>E9EHL3_METAQ</name>
<dbReference type="AlphaFoldDB" id="E9EHL3"/>
<dbReference type="GO" id="GO:0045493">
    <property type="term" value="P:xylan catabolic process"/>
    <property type="evidence" value="ECO:0007669"/>
    <property type="project" value="UniProtKB-KW"/>
</dbReference>
<comment type="catalytic activity">
    <reaction evidence="9">
        <text>feruloyl-polysaccharide + H2O = ferulate + polysaccharide.</text>
        <dbReference type="EC" id="3.1.1.73"/>
    </reaction>
</comment>
<dbReference type="EC" id="3.1.1.73" evidence="2"/>
<proteinExistence type="predicted"/>
<dbReference type="HOGENOM" id="CLU_027551_3_0_1"/>
<keyword evidence="7" id="KW-0119">Carbohydrate metabolism</keyword>
<keyword evidence="4" id="KW-0858">Xylan degradation</keyword>
<evidence type="ECO:0000256" key="7">
    <source>
        <dbReference type="ARBA" id="ARBA00023277"/>
    </source>
</evidence>
<dbReference type="PANTHER" id="PTHR38050:SF2">
    <property type="entry name" value="FERULOYL ESTERASE C-RELATED"/>
    <property type="match status" value="1"/>
</dbReference>
<accession>E9EHL3</accession>
<dbReference type="Gene3D" id="3.40.50.1820">
    <property type="entry name" value="alpha/beta hydrolase"/>
    <property type="match status" value="1"/>
</dbReference>
<evidence type="ECO:0000256" key="6">
    <source>
        <dbReference type="ARBA" id="ARBA00022801"/>
    </source>
</evidence>
<dbReference type="SUPFAM" id="SSF53474">
    <property type="entry name" value="alpha/beta-Hydrolases"/>
    <property type="match status" value="1"/>
</dbReference>
<keyword evidence="3" id="KW-0964">Secreted</keyword>
<evidence type="ECO:0000313" key="11">
    <source>
        <dbReference type="Proteomes" id="UP000002499"/>
    </source>
</evidence>
<dbReference type="OrthoDB" id="424610at2759"/>
<evidence type="ECO:0000256" key="5">
    <source>
        <dbReference type="ARBA" id="ARBA00022729"/>
    </source>
</evidence>
<dbReference type="InterPro" id="IPR043595">
    <property type="entry name" value="FaeB/C/D"/>
</dbReference>
<reference evidence="10 11" key="1">
    <citation type="journal article" date="2011" name="PLoS Genet.">
        <title>Genome sequencing and comparative transcriptomics of the model entomopathogenic fungi Metarhizium anisopliae and M. acridum.</title>
        <authorList>
            <person name="Gao Q."/>
            <person name="Jin K."/>
            <person name="Ying S.H."/>
            <person name="Zhang Y."/>
            <person name="Xiao G."/>
            <person name="Shang Y."/>
            <person name="Duan Z."/>
            <person name="Hu X."/>
            <person name="Xie X.Q."/>
            <person name="Zhou G."/>
            <person name="Peng G."/>
            <person name="Luo Z."/>
            <person name="Huang W."/>
            <person name="Wang B."/>
            <person name="Fang W."/>
            <person name="Wang S."/>
            <person name="Zhong Y."/>
            <person name="Ma L.J."/>
            <person name="St Leger R.J."/>
            <person name="Zhao G.P."/>
            <person name="Pei Y."/>
            <person name="Feng M.G."/>
            <person name="Xia Y."/>
            <person name="Wang C."/>
        </authorList>
    </citation>
    <scope>NUCLEOTIDE SEQUENCE [LARGE SCALE GENOMIC DNA]</scope>
    <source>
        <strain evidence="10 11">CQMa 102</strain>
    </source>
</reference>